<comment type="caution">
    <text evidence="1">The sequence shown here is derived from an EMBL/GenBank/DDBJ whole genome shotgun (WGS) entry which is preliminary data.</text>
</comment>
<accession>A0ABV8AIN1</accession>
<evidence type="ECO:0000313" key="1">
    <source>
        <dbReference type="EMBL" id="MFC3876721.1"/>
    </source>
</evidence>
<protein>
    <recommendedName>
        <fullName evidence="3">HTH araC/xylS-type domain-containing protein</fullName>
    </recommendedName>
</protein>
<organism evidence="1 2">
    <name type="scientific">Winogradskyella maritima</name>
    <dbReference type="NCBI Taxonomy" id="1517766"/>
    <lineage>
        <taxon>Bacteria</taxon>
        <taxon>Pseudomonadati</taxon>
        <taxon>Bacteroidota</taxon>
        <taxon>Flavobacteriia</taxon>
        <taxon>Flavobacteriales</taxon>
        <taxon>Flavobacteriaceae</taxon>
        <taxon>Winogradskyella</taxon>
    </lineage>
</organism>
<dbReference type="Proteomes" id="UP001595812">
    <property type="component" value="Unassembled WGS sequence"/>
</dbReference>
<evidence type="ECO:0000313" key="2">
    <source>
        <dbReference type="Proteomes" id="UP001595812"/>
    </source>
</evidence>
<proteinExistence type="predicted"/>
<reference evidence="2" key="1">
    <citation type="journal article" date="2019" name="Int. J. Syst. Evol. Microbiol.">
        <title>The Global Catalogue of Microorganisms (GCM) 10K type strain sequencing project: providing services to taxonomists for standard genome sequencing and annotation.</title>
        <authorList>
            <consortium name="The Broad Institute Genomics Platform"/>
            <consortium name="The Broad Institute Genome Sequencing Center for Infectious Disease"/>
            <person name="Wu L."/>
            <person name="Ma J."/>
        </authorList>
    </citation>
    <scope>NUCLEOTIDE SEQUENCE [LARGE SCALE GENOMIC DNA]</scope>
    <source>
        <strain evidence="2">CECT 8979</strain>
    </source>
</reference>
<evidence type="ECO:0008006" key="3">
    <source>
        <dbReference type="Google" id="ProtNLM"/>
    </source>
</evidence>
<gene>
    <name evidence="1" type="ORF">ACFOSX_05700</name>
</gene>
<name>A0ABV8AIN1_9FLAO</name>
<dbReference type="EMBL" id="JBHSAT010000004">
    <property type="protein sequence ID" value="MFC3876721.1"/>
    <property type="molecule type" value="Genomic_DNA"/>
</dbReference>
<sequence>MQHHIICPKTGGLFFLSDFKNKDYEGLLTSSALYKIIYNRGNAVKIYVDHKLITLKKDEVLFCKPLNTVQVSKPHDTVNVVAYNKDFYKLSNAAEEASFYWFWYFGVNHPHIFQLSEVEQGFFQMMYECMEREFNQYNGCIETVRDVLKRVMAVSIMRVEDSPIVPSIGETQLHIIKKFSLLIEEHFRKKIAFTDIPKLLKRNPSYVSKLLTKYFGKRAVKTAKEKFILESKQAGARIEKRMEIQYPSRLNTLSEAEHQIQ</sequence>
<dbReference type="RefSeq" id="WP_386097893.1">
    <property type="nucleotide sequence ID" value="NZ_JBHSAT010000004.1"/>
</dbReference>
<keyword evidence="2" id="KW-1185">Reference proteome</keyword>